<keyword evidence="19 26" id="KW-1015">Disulfide bond</keyword>
<comment type="subcellular location">
    <subcellularLocation>
        <location evidence="2">Cell surface</location>
    </subcellularLocation>
    <subcellularLocation>
        <location evidence="3">Secreted</location>
    </subcellularLocation>
</comment>
<reference evidence="34" key="1">
    <citation type="submission" date="2025-08" db="UniProtKB">
        <authorList>
            <consortium name="Ensembl"/>
        </authorList>
    </citation>
    <scope>IDENTIFICATION</scope>
</reference>
<dbReference type="PANTHER" id="PTHR24255:SF25">
    <property type="entry name" value="COMPLEMENT C1R SUBCOMPONENT"/>
    <property type="match status" value="1"/>
</dbReference>
<dbReference type="FunFam" id="2.60.120.290:FF:000012">
    <property type="entry name" value="mannan-binding lectin serine protease 1 isoform X1"/>
    <property type="match status" value="1"/>
</dbReference>
<evidence type="ECO:0000259" key="33">
    <source>
        <dbReference type="PROSITE" id="PS50923"/>
    </source>
</evidence>
<dbReference type="PROSITE" id="PS00135">
    <property type="entry name" value="TRYPSIN_SER"/>
    <property type="match status" value="1"/>
</dbReference>
<keyword evidence="8" id="KW-0399">Innate immunity</keyword>
<keyword evidence="20" id="KW-0325">Glycoprotein</keyword>
<comment type="subunit">
    <text evidence="24">Core component of the complement C1 complex, a calcium-dependent complex composed of 1 molecule of the C1Q subcomplex, 2 molecules of C1R and 2 molecules of C1S. The C1Q subcomplex is composed 18 subunits: 3 chains of C1QA, C1QB, and C1QC trimerize to form 6 collagen-like triple helices connected to six globular ligand-recognition modules. Within the C1 complex, C1R is a dimer of identical chains, each of which is activated by cleavage into two chains, heavy and light, connected by disulfide bonds.</text>
</comment>
<dbReference type="SMART" id="SM00020">
    <property type="entry name" value="Tryp_SPc"/>
    <property type="match status" value="1"/>
</dbReference>
<feature type="disulfide bond" evidence="26">
    <location>
        <begin position="99"/>
        <end position="117"/>
    </location>
</feature>
<feature type="disulfide bond" description="Interchain (between heavy and light chains)" evidence="26">
    <location>
        <begin position="469"/>
        <end position="593"/>
    </location>
</feature>
<dbReference type="GO" id="GO:0045087">
    <property type="term" value="P:innate immune response"/>
    <property type="evidence" value="ECO:0007669"/>
    <property type="project" value="UniProtKB-KW"/>
</dbReference>
<feature type="disulfide bond" evidence="26">
    <location>
        <begin position="401"/>
        <end position="447"/>
    </location>
</feature>
<keyword evidence="12" id="KW-0732">Signal</keyword>
<evidence type="ECO:0000256" key="27">
    <source>
        <dbReference type="PIRSR" id="PIRSR001155-3"/>
    </source>
</evidence>
<feature type="domain" description="Peptidase S1" evidence="32">
    <location>
        <begin position="482"/>
        <end position="726"/>
    </location>
</feature>
<dbReference type="Gene3D" id="2.60.120.290">
    <property type="entry name" value="Spermadhesin, CUB domain"/>
    <property type="match status" value="2"/>
</dbReference>
<feature type="binding site" evidence="28">
    <location>
        <position position="94"/>
    </location>
    <ligand>
        <name>Ca(2+)</name>
        <dbReference type="ChEBI" id="CHEBI:29108"/>
        <label>1</label>
    </ligand>
</feature>
<evidence type="ECO:0000256" key="3">
    <source>
        <dbReference type="ARBA" id="ARBA00004613"/>
    </source>
</evidence>
<feature type="disulfide bond" evidence="26">
    <location>
        <begin position="674"/>
        <end position="702"/>
    </location>
</feature>
<dbReference type="InterPro" id="IPR001314">
    <property type="entry name" value="Peptidase_S1A"/>
</dbReference>
<evidence type="ECO:0000259" key="31">
    <source>
        <dbReference type="PROSITE" id="PS01180"/>
    </source>
</evidence>
<feature type="domain" description="Sushi" evidence="33">
    <location>
        <begin position="333"/>
        <end position="398"/>
    </location>
</feature>
<feature type="binding site" evidence="28">
    <location>
        <position position="316"/>
    </location>
    <ligand>
        <name>Ca(2+)</name>
        <dbReference type="ChEBI" id="CHEBI:29108"/>
        <label>3</label>
    </ligand>
</feature>
<evidence type="ECO:0000256" key="7">
    <source>
        <dbReference type="ARBA" id="ARBA00022553"/>
    </source>
</evidence>
<evidence type="ECO:0000256" key="19">
    <source>
        <dbReference type="ARBA" id="ARBA00023157"/>
    </source>
</evidence>
<dbReference type="PRINTS" id="PR00722">
    <property type="entry name" value="CHYMOTRYPSIN"/>
</dbReference>
<dbReference type="SMART" id="SM00179">
    <property type="entry name" value="EGF_CA"/>
    <property type="match status" value="1"/>
</dbReference>
<proteinExistence type="inferred from homology"/>
<evidence type="ECO:0000256" key="28">
    <source>
        <dbReference type="PIRSR" id="PIRSR001155-4"/>
    </source>
</evidence>
<evidence type="ECO:0000256" key="12">
    <source>
        <dbReference type="ARBA" id="ARBA00022729"/>
    </source>
</evidence>
<dbReference type="InterPro" id="IPR018097">
    <property type="entry name" value="EGF_Ca-bd_CS"/>
</dbReference>
<protein>
    <recommendedName>
        <fullName evidence="4">complement subcomponent C1r</fullName>
        <ecNumber evidence="4">3.4.21.41</ecNumber>
    </recommendedName>
</protein>
<feature type="disulfide bond" evidence="26">
    <location>
        <begin position="430"/>
        <end position="465"/>
    </location>
</feature>
<keyword evidence="14" id="KW-0378">Hydrolase</keyword>
<dbReference type="OMA" id="SKGNRMH"/>
<evidence type="ECO:0000256" key="18">
    <source>
        <dbReference type="ARBA" id="ARBA00022875"/>
    </source>
</evidence>
<comment type="similarity">
    <text evidence="22">Belongs to the peptidase S1 family. CLIP subfamily.</text>
</comment>
<dbReference type="SUPFAM" id="SSF57535">
    <property type="entry name" value="Complement control module/SCR domain"/>
    <property type="match status" value="2"/>
</dbReference>
<feature type="disulfide bond" evidence="26">
    <location>
        <begin position="171"/>
        <end position="188"/>
    </location>
</feature>
<keyword evidence="11 28" id="KW-0479">Metal-binding</keyword>
<evidence type="ECO:0000256" key="6">
    <source>
        <dbReference type="ARBA" id="ARBA00022536"/>
    </source>
</evidence>
<feature type="modified residue" description="(3R)-3-hydroxyasparagine" evidence="27">
    <location>
        <position position="190"/>
    </location>
</feature>
<feature type="binding site" evidence="28">
    <location>
        <position position="266"/>
    </location>
    <ligand>
        <name>Ca(2+)</name>
        <dbReference type="ChEBI" id="CHEBI:29108"/>
        <label>3</label>
    </ligand>
</feature>
<keyword evidence="5" id="KW-0964">Secreted</keyword>
<dbReference type="FunFam" id="2.10.70.10:FF:000016">
    <property type="entry name" value="Mannan-binding lectin serine protease 1"/>
    <property type="match status" value="1"/>
</dbReference>
<feature type="active site" description="Charge relay system" evidence="25">
    <location>
        <position position="678"/>
    </location>
</feature>
<dbReference type="InterPro" id="IPR035914">
    <property type="entry name" value="Sperma_CUB_dom_sf"/>
</dbReference>
<evidence type="ECO:0000256" key="30">
    <source>
        <dbReference type="PROSITE-ProRule" id="PRU00302"/>
    </source>
</evidence>
<organism evidence="34 35">
    <name type="scientific">Kryptolebias marmoratus</name>
    <name type="common">Mangrove killifish</name>
    <name type="synonym">Rivulus marmoratus</name>
    <dbReference type="NCBI Taxonomy" id="37003"/>
    <lineage>
        <taxon>Eukaryota</taxon>
        <taxon>Metazoa</taxon>
        <taxon>Chordata</taxon>
        <taxon>Craniata</taxon>
        <taxon>Vertebrata</taxon>
        <taxon>Euteleostomi</taxon>
        <taxon>Actinopterygii</taxon>
        <taxon>Neopterygii</taxon>
        <taxon>Teleostei</taxon>
        <taxon>Neoteleostei</taxon>
        <taxon>Acanthomorphata</taxon>
        <taxon>Ovalentaria</taxon>
        <taxon>Atherinomorphae</taxon>
        <taxon>Cyprinodontiformes</taxon>
        <taxon>Rivulidae</taxon>
        <taxon>Kryptolebias</taxon>
    </lineage>
</organism>
<feature type="disulfide bond" evidence="26">
    <location>
        <begin position="199"/>
        <end position="212"/>
    </location>
</feature>
<keyword evidence="21 27" id="KW-0379">Hydroxylation</keyword>
<feature type="binding site" evidence="28">
    <location>
        <position position="147"/>
    </location>
    <ligand>
        <name>Ca(2+)</name>
        <dbReference type="ChEBI" id="CHEBI:29108"/>
        <label>1</label>
    </ligand>
</feature>
<dbReference type="InterPro" id="IPR000742">
    <property type="entry name" value="EGF"/>
</dbReference>
<dbReference type="CDD" id="cd00033">
    <property type="entry name" value="CCP"/>
    <property type="match status" value="2"/>
</dbReference>
<sequence length="728" mass="80678">MFYLFVRLLLLHRRISSLMDKFDPRMRWISLFVWFLYVVVCESLPLPDSDLPMHGEVHSPQYPGPYPPNVLEQWDLSVPEGFQIRLTFTHLDIEASAGCFYDSLTVLHGEKLLWKFCGTENSADGLHPGYQPILTPGNSITLIFQTDQYNSERHQNVGFSAQYQAIDIDECSAPEPEDGSGPLCSQICLNTLGSYLCSCHHGYELRSDQHTCMLSCGGGVFDEPEGHLLSPGYPNSVPRAFSCQYIISVEPGFTVSLNFSDQFHIESVDIEEGPKCLYHWLEVIIPNQQSMKLCGGTSPGLINTNSNTVTLNYHTDNQGLSNGWSLDYTTDRVKCPLPGSVVKGRVMPSLPEYLYRDHIYVRCDQGYKLMVDGHEIGSFSTACRNNGQWHHPLPECHIIDCGEPEPLHNGGVTFQSGFKNQYLSVVQYHCNEPFYSALGGINATFICEADRKWSSNHNEIFSPLCLPVCGQPTKQISDYQRIIGGSDAPKHTIPWQVLINAGSRGGGAVIADQWILTAAHVVVTNGQQVAPAIVNILMGDTDVHRMETSRLNPASVHVHPEYNNPDGSNYNNDIALVKLQDPITFNATVMPVCLPPKNATYTTGIMGQISGFGITNEDGRLILTNKLKYVQLPVVDQGICSNSITSLKRTRPDLPDLTDNMFCAGIPEGKKDSCQGDSGSAFTLTENGQFWAAGIVSWGAKCGQKGTYGVYTKVANYLDWIHKVMQEN</sequence>
<feature type="domain" description="Sushi" evidence="33">
    <location>
        <begin position="399"/>
        <end position="467"/>
    </location>
</feature>
<evidence type="ECO:0000256" key="20">
    <source>
        <dbReference type="ARBA" id="ARBA00023180"/>
    </source>
</evidence>
<dbReference type="GO" id="GO:0005509">
    <property type="term" value="F:calcium ion binding"/>
    <property type="evidence" value="ECO:0007669"/>
    <property type="project" value="InterPro"/>
</dbReference>
<evidence type="ECO:0000256" key="9">
    <source>
        <dbReference type="ARBA" id="ARBA00022659"/>
    </source>
</evidence>
<dbReference type="STRING" id="37003.ENSKMAP00000010312"/>
<evidence type="ECO:0000256" key="15">
    <source>
        <dbReference type="ARBA" id="ARBA00022813"/>
    </source>
</evidence>
<dbReference type="InterPro" id="IPR001881">
    <property type="entry name" value="EGF-like_Ca-bd_dom"/>
</dbReference>
<feature type="disulfide bond" evidence="26">
    <location>
        <begin position="640"/>
        <end position="663"/>
    </location>
</feature>
<evidence type="ECO:0000256" key="14">
    <source>
        <dbReference type="ARBA" id="ARBA00022801"/>
    </source>
</evidence>
<evidence type="ECO:0000256" key="26">
    <source>
        <dbReference type="PIRSR" id="PIRSR001155-2"/>
    </source>
</evidence>
<evidence type="ECO:0000259" key="32">
    <source>
        <dbReference type="PROSITE" id="PS50240"/>
    </source>
</evidence>
<keyword evidence="16" id="KW-0720">Serine protease</keyword>
<feature type="domain" description="CUB" evidence="31">
    <location>
        <begin position="41"/>
        <end position="166"/>
    </location>
</feature>
<keyword evidence="28" id="KW-0106">Calcium</keyword>
<feature type="active site" description="Charge relay system" evidence="25">
    <location>
        <position position="520"/>
    </location>
</feature>
<dbReference type="PROSITE" id="PS50923">
    <property type="entry name" value="SUSHI"/>
    <property type="match status" value="2"/>
</dbReference>
<dbReference type="GeneTree" id="ENSGT00950000183084"/>
<dbReference type="InterPro" id="IPR043504">
    <property type="entry name" value="Peptidase_S1_PA_chymotrypsin"/>
</dbReference>
<feature type="disulfide bond" evidence="26">
    <location>
        <begin position="363"/>
        <end position="396"/>
    </location>
</feature>
<evidence type="ECO:0000313" key="34">
    <source>
        <dbReference type="Ensembl" id="ENSKMAP00000010312.1"/>
    </source>
</evidence>
<comment type="caution">
    <text evidence="30">Lacks conserved residue(s) required for the propagation of feature annotation.</text>
</comment>
<dbReference type="Gene3D" id="2.10.70.10">
    <property type="entry name" value="Complement Module, domain 1"/>
    <property type="match status" value="2"/>
</dbReference>
<dbReference type="InterPro" id="IPR001254">
    <property type="entry name" value="Trypsin_dom"/>
</dbReference>
<evidence type="ECO:0000256" key="21">
    <source>
        <dbReference type="ARBA" id="ARBA00023278"/>
    </source>
</evidence>
<evidence type="ECO:0000256" key="1">
    <source>
        <dbReference type="ARBA" id="ARBA00001057"/>
    </source>
</evidence>
<name>A0A3Q3FA60_KRYMA</name>
<comment type="PTM">
    <text evidence="27">The iron and 2-oxoglutarate dependent 3-hydroxylation of aspartate and asparagine is (R) stereospecific within EGF domains.</text>
</comment>
<dbReference type="InterPro" id="IPR000859">
    <property type="entry name" value="CUB_dom"/>
</dbReference>
<dbReference type="Pfam" id="PF00084">
    <property type="entry name" value="Sushi"/>
    <property type="match status" value="2"/>
</dbReference>
<keyword evidence="10" id="KW-0645">Protease</keyword>
<keyword evidence="35" id="KW-1185">Reference proteome</keyword>
<evidence type="ECO:0000256" key="10">
    <source>
        <dbReference type="ARBA" id="ARBA00022670"/>
    </source>
</evidence>
<dbReference type="Gene3D" id="2.10.25.10">
    <property type="entry name" value="Laminin"/>
    <property type="match status" value="1"/>
</dbReference>
<dbReference type="CDD" id="cd00041">
    <property type="entry name" value="CUB"/>
    <property type="match status" value="2"/>
</dbReference>
<evidence type="ECO:0000256" key="24">
    <source>
        <dbReference type="ARBA" id="ARBA00093536"/>
    </source>
</evidence>
<dbReference type="PROSITE" id="PS01180">
    <property type="entry name" value="CUB"/>
    <property type="match status" value="2"/>
</dbReference>
<dbReference type="FunFam" id="2.40.10.10:FF:000068">
    <property type="entry name" value="transmembrane protease serine 2"/>
    <property type="match status" value="1"/>
</dbReference>
<evidence type="ECO:0000256" key="13">
    <source>
        <dbReference type="ARBA" id="ARBA00022737"/>
    </source>
</evidence>
<dbReference type="Pfam" id="PF00089">
    <property type="entry name" value="Trypsin"/>
    <property type="match status" value="1"/>
</dbReference>
<evidence type="ECO:0000256" key="16">
    <source>
        <dbReference type="ARBA" id="ARBA00022825"/>
    </source>
</evidence>
<feature type="domain" description="CUB" evidence="31">
    <location>
        <begin position="216"/>
        <end position="331"/>
    </location>
</feature>
<dbReference type="GO" id="GO:0031638">
    <property type="term" value="P:zymogen activation"/>
    <property type="evidence" value="ECO:0007669"/>
    <property type="project" value="TreeGrafter"/>
</dbReference>
<dbReference type="AlphaFoldDB" id="A0A3Q3FA60"/>
<evidence type="ECO:0000256" key="5">
    <source>
        <dbReference type="ARBA" id="ARBA00022525"/>
    </source>
</evidence>
<evidence type="ECO:0000256" key="25">
    <source>
        <dbReference type="PIRSR" id="PIRSR001155-1"/>
    </source>
</evidence>
<comment type="function">
    <text evidence="23">Serine protease component of the complement C1 complex, a multiprotein complex that initiates the classical pathway of the complement system, a cascade of proteins that leads to phagocytosis and breakdown of pathogens and signaling that strengthens the adaptive immune system. C1R catalyzes the first enzymatic step in the classical complement pathway: it is activated by the C1Q subcomplex of the C1 complex, which associates with IgG or IgM immunoglobulins complexed with antigens to form antigen-antibody complexes on the surface of pathogens. Immunoglobulin-binding promotes the autocatalytic cleavage and activation of C1R. Activated C1R then cleaves and activates C1S, the second protease of the classical complement pathway. It is unclear if C1R activates C1S within single, strained C1 complexes or between neighboring C1 complexes on surfaces.</text>
</comment>
<accession>A0A3Q3FA60</accession>
<feature type="binding site" evidence="28">
    <location>
        <position position="167"/>
    </location>
    <ligand>
        <name>Ca(2+)</name>
        <dbReference type="ChEBI" id="CHEBI:29108"/>
        <label>2</label>
    </ligand>
</feature>
<evidence type="ECO:0000313" key="35">
    <source>
        <dbReference type="Proteomes" id="UP000264800"/>
    </source>
</evidence>
<dbReference type="FunFam" id="2.40.10.10:FF:000002">
    <property type="entry name" value="Transmembrane protease serine"/>
    <property type="match status" value="1"/>
</dbReference>
<feature type="binding site" evidence="28">
    <location>
        <position position="102"/>
    </location>
    <ligand>
        <name>Ca(2+)</name>
        <dbReference type="ChEBI" id="CHEBI:29108"/>
        <label>1</label>
    </ligand>
</feature>
<dbReference type="InterPro" id="IPR033116">
    <property type="entry name" value="TRYPSIN_SER"/>
</dbReference>
<feature type="disulfide bond" evidence="26">
    <location>
        <begin position="184"/>
        <end position="197"/>
    </location>
</feature>
<evidence type="ECO:0000256" key="23">
    <source>
        <dbReference type="ARBA" id="ARBA00093383"/>
    </source>
</evidence>
<dbReference type="InterPro" id="IPR024175">
    <property type="entry name" value="Pept_S1A_C1r/C1S/mannan-bd"/>
</dbReference>
<keyword evidence="18" id="KW-0180">Complement pathway</keyword>
<reference evidence="34" key="2">
    <citation type="submission" date="2025-09" db="UniProtKB">
        <authorList>
            <consortium name="Ensembl"/>
        </authorList>
    </citation>
    <scope>IDENTIFICATION</scope>
</reference>
<dbReference type="Pfam" id="PF14670">
    <property type="entry name" value="FXa_inhibition"/>
    <property type="match status" value="1"/>
</dbReference>
<dbReference type="KEGG" id="kmr:108235398"/>
<dbReference type="CDD" id="cd00054">
    <property type="entry name" value="EGF_CA"/>
    <property type="match status" value="1"/>
</dbReference>
<dbReference type="PIRSF" id="PIRSF001155">
    <property type="entry name" value="C1r_C1s_MASP"/>
    <property type="match status" value="1"/>
</dbReference>
<feature type="binding site" evidence="28">
    <location>
        <position position="190"/>
    </location>
    <ligand>
        <name>Ca(2+)</name>
        <dbReference type="ChEBI" id="CHEBI:29108"/>
        <label>2</label>
    </ligand>
</feature>
<dbReference type="Gene3D" id="2.40.10.10">
    <property type="entry name" value="Trypsin-like serine proteases"/>
    <property type="match status" value="1"/>
</dbReference>
<dbReference type="Ensembl" id="ENSKMAT00000010474.1">
    <property type="protein sequence ID" value="ENSKMAP00000010312.1"/>
    <property type="gene ID" value="ENSKMAG00000007760.1"/>
</dbReference>
<dbReference type="PROSITE" id="PS50240">
    <property type="entry name" value="TRYPSIN_DOM"/>
    <property type="match status" value="1"/>
</dbReference>
<dbReference type="InterPro" id="IPR009003">
    <property type="entry name" value="Peptidase_S1_PA"/>
</dbReference>
<evidence type="ECO:0000256" key="22">
    <source>
        <dbReference type="ARBA" id="ARBA00024195"/>
    </source>
</evidence>
<dbReference type="FunFam" id="2.10.25.10:FF:000059">
    <property type="entry name" value="Mannan-binding lectin serine protease 1"/>
    <property type="match status" value="1"/>
</dbReference>
<keyword evidence="9 30" id="KW-0768">Sushi</keyword>
<dbReference type="GO" id="GO:0004252">
    <property type="term" value="F:serine-type endopeptidase activity"/>
    <property type="evidence" value="ECO:0007669"/>
    <property type="project" value="UniProtKB-EC"/>
</dbReference>
<feature type="active site" description="Charge relay system" evidence="25">
    <location>
        <position position="573"/>
    </location>
</feature>
<dbReference type="SUPFAM" id="SSF57196">
    <property type="entry name" value="EGF/Laminin"/>
    <property type="match status" value="1"/>
</dbReference>
<dbReference type="SMART" id="SM00181">
    <property type="entry name" value="EGF"/>
    <property type="match status" value="1"/>
</dbReference>
<dbReference type="GO" id="GO:0072562">
    <property type="term" value="C:blood microparticle"/>
    <property type="evidence" value="ECO:0007669"/>
    <property type="project" value="TreeGrafter"/>
</dbReference>
<dbReference type="CDD" id="cd00190">
    <property type="entry name" value="Tryp_SPc"/>
    <property type="match status" value="1"/>
</dbReference>
<dbReference type="GO" id="GO:0006958">
    <property type="term" value="P:complement activation, classical pathway"/>
    <property type="evidence" value="ECO:0007669"/>
    <property type="project" value="UniProtKB-KW"/>
</dbReference>
<keyword evidence="6" id="KW-0245">EGF-like domain</keyword>
<evidence type="ECO:0000256" key="17">
    <source>
        <dbReference type="ARBA" id="ARBA00022859"/>
    </source>
</evidence>
<dbReference type="RefSeq" id="XP_017270868.3">
    <property type="nucleotide sequence ID" value="XM_017415379.3"/>
</dbReference>
<dbReference type="Pfam" id="PF00431">
    <property type="entry name" value="CUB"/>
    <property type="match status" value="2"/>
</dbReference>
<keyword evidence="13" id="KW-0677">Repeat</keyword>
<dbReference type="GO" id="GO:0009986">
    <property type="term" value="C:cell surface"/>
    <property type="evidence" value="ECO:0007669"/>
    <property type="project" value="UniProtKB-SubCell"/>
</dbReference>
<dbReference type="InterPro" id="IPR035976">
    <property type="entry name" value="Sushi/SCR/CCP_sf"/>
</dbReference>
<keyword evidence="7" id="KW-0597">Phosphoprotein</keyword>
<dbReference type="InterPro" id="IPR000436">
    <property type="entry name" value="Sushi_SCR_CCP_dom"/>
</dbReference>
<dbReference type="SUPFAM" id="SSF49854">
    <property type="entry name" value="Spermadhesin, CUB domain"/>
    <property type="match status" value="2"/>
</dbReference>
<keyword evidence="17" id="KW-0391">Immunity</keyword>
<feature type="binding site" evidence="28">
    <location>
        <position position="170"/>
    </location>
    <ligand>
        <name>Ca(2+)</name>
        <dbReference type="ChEBI" id="CHEBI:29108"/>
        <label>2</label>
    </ligand>
</feature>
<dbReference type="OrthoDB" id="6261922at2759"/>
<feature type="disulfide bond" evidence="26">
    <location>
        <begin position="335"/>
        <end position="383"/>
    </location>
</feature>
<evidence type="ECO:0000256" key="2">
    <source>
        <dbReference type="ARBA" id="ARBA00004241"/>
    </source>
</evidence>
<evidence type="ECO:0000256" key="8">
    <source>
        <dbReference type="ARBA" id="ARBA00022588"/>
    </source>
</evidence>
<dbReference type="SUPFAM" id="SSF50494">
    <property type="entry name" value="Trypsin-like serine proteases"/>
    <property type="match status" value="1"/>
</dbReference>
<feature type="disulfide bond" evidence="26">
    <location>
        <begin position="276"/>
        <end position="294"/>
    </location>
</feature>
<dbReference type="PROSITE" id="PS01187">
    <property type="entry name" value="EGF_CA"/>
    <property type="match status" value="1"/>
</dbReference>
<evidence type="ECO:0000256" key="4">
    <source>
        <dbReference type="ARBA" id="ARBA00011907"/>
    </source>
</evidence>
<dbReference type="PANTHER" id="PTHR24255">
    <property type="entry name" value="COMPLEMENT COMPONENT 1, S SUBCOMPONENT-RELATED"/>
    <property type="match status" value="1"/>
</dbReference>
<evidence type="ECO:0000256" key="29">
    <source>
        <dbReference type="PROSITE-ProRule" id="PRU00059"/>
    </source>
</evidence>
<keyword evidence="15" id="KW-0068">Autocatalytic cleavage</keyword>
<dbReference type="Proteomes" id="UP000264800">
    <property type="component" value="Unplaced"/>
</dbReference>
<comment type="catalytic activity">
    <reaction evidence="1">
        <text>Selective cleavage of Lys(or Arg)-|-Ile bond in complement subcomponent C1s to form the active form of C1s (EC 3.4.21.42).</text>
        <dbReference type="EC" id="3.4.21.41"/>
    </reaction>
</comment>
<dbReference type="EC" id="3.4.21.41" evidence="4"/>
<dbReference type="SMART" id="SM00042">
    <property type="entry name" value="CUB"/>
    <property type="match status" value="2"/>
</dbReference>
<evidence type="ECO:0000256" key="11">
    <source>
        <dbReference type="ARBA" id="ARBA00022723"/>
    </source>
</evidence>
<feature type="disulfide bond" evidence="26 29">
    <location>
        <begin position="216"/>
        <end position="243"/>
    </location>
</feature>
<dbReference type="GeneID" id="108235398"/>
<dbReference type="SMART" id="SM00032">
    <property type="entry name" value="CCP"/>
    <property type="match status" value="2"/>
</dbReference>